<evidence type="ECO:0000313" key="1">
    <source>
        <dbReference type="Proteomes" id="UP000887580"/>
    </source>
</evidence>
<protein>
    <submittedName>
        <fullName evidence="2">Peptidase M14 carboxypeptidase A domain-containing protein</fullName>
    </submittedName>
</protein>
<accession>A0AC35FFM0</accession>
<name>A0AC35FFM0_9BILA</name>
<reference evidence="2" key="1">
    <citation type="submission" date="2022-11" db="UniProtKB">
        <authorList>
            <consortium name="WormBaseParasite"/>
        </authorList>
    </citation>
    <scope>IDENTIFICATION</scope>
</reference>
<organism evidence="1 2">
    <name type="scientific">Panagrolaimus sp. PS1159</name>
    <dbReference type="NCBI Taxonomy" id="55785"/>
    <lineage>
        <taxon>Eukaryota</taxon>
        <taxon>Metazoa</taxon>
        <taxon>Ecdysozoa</taxon>
        <taxon>Nematoda</taxon>
        <taxon>Chromadorea</taxon>
        <taxon>Rhabditida</taxon>
        <taxon>Tylenchina</taxon>
        <taxon>Panagrolaimomorpha</taxon>
        <taxon>Panagrolaimoidea</taxon>
        <taxon>Panagrolaimidae</taxon>
        <taxon>Panagrolaimus</taxon>
    </lineage>
</organism>
<dbReference type="Proteomes" id="UP000887580">
    <property type="component" value="Unplaced"/>
</dbReference>
<evidence type="ECO:0000313" key="2">
    <source>
        <dbReference type="WBParaSite" id="PS1159_v2.g16989.t1"/>
    </source>
</evidence>
<proteinExistence type="predicted"/>
<dbReference type="WBParaSite" id="PS1159_v2.g16989.t1">
    <property type="protein sequence ID" value="PS1159_v2.g16989.t1"/>
    <property type="gene ID" value="PS1159_v2.g16989"/>
</dbReference>
<sequence length="469" mass="53164">MIQLIFSDTIIPFNSDENEIITFLETEHIVEGYEEISNDIGSMKDLTEEEIAKHHNYANMTVYLKKLAEEFPELCTLNSIGKSVEGRELWVLVISKNPKHHIPGKPEFKYVANMHGNEVFGREALLRLAKLLLINYGSNEYLTKLVDTTRIHIMPSMNPDGYERAREGDQMIGPGRDNANGIDLNRNFPKRKVGGAPVQVQPETLRIMEWSKSVPFVLSANLHGGTNIVNYPFDDFQHGRSRTGDHDIFVTLAYSYARAHSNMYKRGMRCAGNGGEDFSDPPKGITNGAEWYEVSGGMQDWMYLVPGCFEITIETNCAKFPWAKELPQFWNDHKFALIRYMDLIHHTIHGFILDEQTGKGIANATISVNSRAKVLKSYEYGDYWKLVTPGTYEVTFDHLHYYPVTKTVTITTDSPSFFLNVTLIPHSYQTHPHQSTIGSIASPINNSQPNSNTIFVSIFALISLVLLKF</sequence>